<reference evidence="6" key="1">
    <citation type="submission" date="2016-10" db="EMBL/GenBank/DDBJ databases">
        <authorList>
            <person name="Varghese N."/>
            <person name="Submissions S."/>
        </authorList>
    </citation>
    <scope>NUCLEOTIDE SEQUENCE [LARGE SCALE GENOMIC DNA]</scope>
    <source>
        <strain evidence="6">DSM 40318</strain>
    </source>
</reference>
<accession>A0A1H5CE73</accession>
<dbReference type="SMART" id="SM00344">
    <property type="entry name" value="HTH_ASNC"/>
    <property type="match status" value="1"/>
</dbReference>
<dbReference type="InterPro" id="IPR011991">
    <property type="entry name" value="ArsR-like_HTH"/>
</dbReference>
<dbReference type="InterPro" id="IPR019888">
    <property type="entry name" value="Tscrpt_reg_AsnC-like"/>
</dbReference>
<evidence type="ECO:0000313" key="6">
    <source>
        <dbReference type="Proteomes" id="UP000198609"/>
    </source>
</evidence>
<dbReference type="InterPro" id="IPR000485">
    <property type="entry name" value="AsnC-type_HTH_dom"/>
</dbReference>
<dbReference type="CDD" id="cd00090">
    <property type="entry name" value="HTH_ARSR"/>
    <property type="match status" value="1"/>
</dbReference>
<dbReference type="PROSITE" id="PS50956">
    <property type="entry name" value="HTH_ASNC_2"/>
    <property type="match status" value="1"/>
</dbReference>
<sequence>MSSPTGSGVTVEGSAAYSCGMSAPVHLDSVDLQILELLRADGRRTVRDIARLVQLSPAPVRRRITRLEESGVITGYTITTDQAKLGQGLQAVTELRFTGDTDIHDIVEFASTLPEVDEVLTLTGDVDALVRLHVDNVDDLQKVVNRLRRKGVGVLQTKTLIVIASWQRGTSVP</sequence>
<proteinExistence type="predicted"/>
<dbReference type="AlphaFoldDB" id="A0A1H5CE73"/>
<dbReference type="PRINTS" id="PR00033">
    <property type="entry name" value="HTHASNC"/>
</dbReference>
<dbReference type="Proteomes" id="UP000198609">
    <property type="component" value="Unassembled WGS sequence"/>
</dbReference>
<evidence type="ECO:0000256" key="1">
    <source>
        <dbReference type="ARBA" id="ARBA00023015"/>
    </source>
</evidence>
<dbReference type="GO" id="GO:0043565">
    <property type="term" value="F:sequence-specific DNA binding"/>
    <property type="evidence" value="ECO:0007669"/>
    <property type="project" value="InterPro"/>
</dbReference>
<dbReference type="GO" id="GO:0043200">
    <property type="term" value="P:response to amino acid"/>
    <property type="evidence" value="ECO:0007669"/>
    <property type="project" value="TreeGrafter"/>
</dbReference>
<dbReference type="PANTHER" id="PTHR30154">
    <property type="entry name" value="LEUCINE-RESPONSIVE REGULATORY PROTEIN"/>
    <property type="match status" value="1"/>
</dbReference>
<dbReference type="PANTHER" id="PTHR30154:SF34">
    <property type="entry name" value="TRANSCRIPTIONAL REGULATOR AZLB"/>
    <property type="match status" value="1"/>
</dbReference>
<dbReference type="Gene3D" id="1.10.10.10">
    <property type="entry name" value="Winged helix-like DNA-binding domain superfamily/Winged helix DNA-binding domain"/>
    <property type="match status" value="1"/>
</dbReference>
<evidence type="ECO:0000256" key="3">
    <source>
        <dbReference type="ARBA" id="ARBA00023163"/>
    </source>
</evidence>
<dbReference type="InterPro" id="IPR036390">
    <property type="entry name" value="WH_DNA-bd_sf"/>
</dbReference>
<evidence type="ECO:0000256" key="2">
    <source>
        <dbReference type="ARBA" id="ARBA00023125"/>
    </source>
</evidence>
<dbReference type="SUPFAM" id="SSF54909">
    <property type="entry name" value="Dimeric alpha+beta barrel"/>
    <property type="match status" value="1"/>
</dbReference>
<dbReference type="Pfam" id="PF13412">
    <property type="entry name" value="HTH_24"/>
    <property type="match status" value="1"/>
</dbReference>
<dbReference type="Gene3D" id="3.30.70.920">
    <property type="match status" value="1"/>
</dbReference>
<protein>
    <submittedName>
        <fullName evidence="5">DNA-binding transcriptional regulator, Lrp family</fullName>
    </submittedName>
</protein>
<gene>
    <name evidence="5" type="ORF">SAMN04490356_9370</name>
</gene>
<dbReference type="SUPFAM" id="SSF46785">
    <property type="entry name" value="Winged helix' DNA-binding domain"/>
    <property type="match status" value="1"/>
</dbReference>
<organism evidence="5 6">
    <name type="scientific">Streptomyces melanosporofaciens</name>
    <dbReference type="NCBI Taxonomy" id="67327"/>
    <lineage>
        <taxon>Bacteria</taxon>
        <taxon>Bacillati</taxon>
        <taxon>Actinomycetota</taxon>
        <taxon>Actinomycetes</taxon>
        <taxon>Kitasatosporales</taxon>
        <taxon>Streptomycetaceae</taxon>
        <taxon>Streptomyces</taxon>
        <taxon>Streptomyces violaceusniger group</taxon>
    </lineage>
</organism>
<dbReference type="InterPro" id="IPR019887">
    <property type="entry name" value="Tscrpt_reg_AsnC/Lrp_C"/>
</dbReference>
<evidence type="ECO:0000259" key="4">
    <source>
        <dbReference type="PROSITE" id="PS50956"/>
    </source>
</evidence>
<feature type="domain" description="HTH asnC-type" evidence="4">
    <location>
        <begin position="27"/>
        <end position="88"/>
    </location>
</feature>
<evidence type="ECO:0000313" key="5">
    <source>
        <dbReference type="EMBL" id="SED65083.1"/>
    </source>
</evidence>
<keyword evidence="3" id="KW-0804">Transcription</keyword>
<keyword evidence="6" id="KW-1185">Reference proteome</keyword>
<dbReference type="InterPro" id="IPR036388">
    <property type="entry name" value="WH-like_DNA-bd_sf"/>
</dbReference>
<dbReference type="InterPro" id="IPR011008">
    <property type="entry name" value="Dimeric_a/b-barrel"/>
</dbReference>
<keyword evidence="1" id="KW-0805">Transcription regulation</keyword>
<name>A0A1H5CE73_STRMJ</name>
<dbReference type="EMBL" id="FNST01000002">
    <property type="protein sequence ID" value="SED65083.1"/>
    <property type="molecule type" value="Genomic_DNA"/>
</dbReference>
<keyword evidence="2 5" id="KW-0238">DNA-binding</keyword>
<dbReference type="Pfam" id="PF01037">
    <property type="entry name" value="AsnC_trans_reg"/>
    <property type="match status" value="1"/>
</dbReference>
<dbReference type="GO" id="GO:0005829">
    <property type="term" value="C:cytosol"/>
    <property type="evidence" value="ECO:0007669"/>
    <property type="project" value="TreeGrafter"/>
</dbReference>